<evidence type="ECO:0000256" key="4">
    <source>
        <dbReference type="ARBA" id="ARBA00022884"/>
    </source>
</evidence>
<proteinExistence type="predicted"/>
<gene>
    <name evidence="6" type="ORF">S03H2_70792</name>
</gene>
<dbReference type="SUPFAM" id="SSF53335">
    <property type="entry name" value="S-adenosyl-L-methionine-dependent methyltransferases"/>
    <property type="match status" value="1"/>
</dbReference>
<dbReference type="InterPro" id="IPR029063">
    <property type="entry name" value="SAM-dependent_MTases_sf"/>
</dbReference>
<sequence>KIGLKKSLGQNFLVDTNIAKKIASKANISPEDIILEIGSGIGSLTEVLLPLSNKIICIEIDRLIAKAFKDIFTERLGKEIELIEGDALKLDYCKLSEEYKINKIVSNLPYKIA</sequence>
<dbReference type="InterPro" id="IPR020598">
    <property type="entry name" value="rRNA_Ade_methylase_Trfase_N"/>
</dbReference>
<dbReference type="InterPro" id="IPR020596">
    <property type="entry name" value="rRNA_Ade_Mease_Trfase_CS"/>
</dbReference>
<dbReference type="Gene3D" id="3.40.50.150">
    <property type="entry name" value="Vaccinia Virus protein VP39"/>
    <property type="match status" value="1"/>
</dbReference>
<name>X1JS73_9ZZZZ</name>
<dbReference type="GO" id="GO:0005829">
    <property type="term" value="C:cytosol"/>
    <property type="evidence" value="ECO:0007669"/>
    <property type="project" value="TreeGrafter"/>
</dbReference>
<comment type="caution">
    <text evidence="6">The sequence shown here is derived from an EMBL/GenBank/DDBJ whole genome shotgun (WGS) entry which is preliminary data.</text>
</comment>
<dbReference type="PROSITE" id="PS01131">
    <property type="entry name" value="RRNA_A_DIMETH"/>
    <property type="match status" value="1"/>
</dbReference>
<keyword evidence="4" id="KW-0694">RNA-binding</keyword>
<organism evidence="6">
    <name type="scientific">marine sediment metagenome</name>
    <dbReference type="NCBI Taxonomy" id="412755"/>
    <lineage>
        <taxon>unclassified sequences</taxon>
        <taxon>metagenomes</taxon>
        <taxon>ecological metagenomes</taxon>
    </lineage>
</organism>
<dbReference type="PANTHER" id="PTHR11727:SF7">
    <property type="entry name" value="DIMETHYLADENOSINE TRANSFERASE-RELATED"/>
    <property type="match status" value="1"/>
</dbReference>
<reference evidence="6" key="1">
    <citation type="journal article" date="2014" name="Front. Microbiol.">
        <title>High frequency of phylogenetically diverse reductive dehalogenase-homologous genes in deep subseafloor sedimentary metagenomes.</title>
        <authorList>
            <person name="Kawai M."/>
            <person name="Futagami T."/>
            <person name="Toyoda A."/>
            <person name="Takaki Y."/>
            <person name="Nishi S."/>
            <person name="Hori S."/>
            <person name="Arai W."/>
            <person name="Tsubouchi T."/>
            <person name="Morono Y."/>
            <person name="Uchiyama I."/>
            <person name="Ito T."/>
            <person name="Fujiyama A."/>
            <person name="Inagaki F."/>
            <person name="Takami H."/>
        </authorList>
    </citation>
    <scope>NUCLEOTIDE SEQUENCE</scope>
    <source>
        <strain evidence="6">Expedition CK06-06</strain>
    </source>
</reference>
<evidence type="ECO:0000259" key="5">
    <source>
        <dbReference type="SMART" id="SM00650"/>
    </source>
</evidence>
<protein>
    <recommendedName>
        <fullName evidence="5">Ribosomal RNA adenine methylase transferase N-terminal domain-containing protein</fullName>
    </recommendedName>
</protein>
<feature type="non-terminal residue" evidence="6">
    <location>
        <position position="1"/>
    </location>
</feature>
<evidence type="ECO:0000256" key="3">
    <source>
        <dbReference type="ARBA" id="ARBA00022691"/>
    </source>
</evidence>
<dbReference type="GO" id="GO:0003723">
    <property type="term" value="F:RNA binding"/>
    <property type="evidence" value="ECO:0007669"/>
    <property type="project" value="UniProtKB-KW"/>
</dbReference>
<dbReference type="AlphaFoldDB" id="X1JS73"/>
<keyword evidence="2" id="KW-0808">Transferase</keyword>
<keyword evidence="3" id="KW-0949">S-adenosyl-L-methionine</keyword>
<feature type="domain" description="Ribosomal RNA adenine methylase transferase N-terminal" evidence="5">
    <location>
        <begin position="18"/>
        <end position="113"/>
    </location>
</feature>
<dbReference type="InterPro" id="IPR001737">
    <property type="entry name" value="KsgA/Erm"/>
</dbReference>
<dbReference type="CDD" id="cd02440">
    <property type="entry name" value="AdoMet_MTases"/>
    <property type="match status" value="1"/>
</dbReference>
<feature type="non-terminal residue" evidence="6">
    <location>
        <position position="113"/>
    </location>
</feature>
<accession>X1JS73</accession>
<dbReference type="PANTHER" id="PTHR11727">
    <property type="entry name" value="DIMETHYLADENOSINE TRANSFERASE"/>
    <property type="match status" value="1"/>
</dbReference>
<dbReference type="PROSITE" id="PS51689">
    <property type="entry name" value="SAM_RNA_A_N6_MT"/>
    <property type="match status" value="1"/>
</dbReference>
<dbReference type="GO" id="GO:0000179">
    <property type="term" value="F:rRNA (adenine-N6,N6-)-dimethyltransferase activity"/>
    <property type="evidence" value="ECO:0007669"/>
    <property type="project" value="InterPro"/>
</dbReference>
<dbReference type="SMART" id="SM00650">
    <property type="entry name" value="rADc"/>
    <property type="match status" value="1"/>
</dbReference>
<evidence type="ECO:0000256" key="2">
    <source>
        <dbReference type="ARBA" id="ARBA00022679"/>
    </source>
</evidence>
<dbReference type="Pfam" id="PF00398">
    <property type="entry name" value="RrnaAD"/>
    <property type="match status" value="1"/>
</dbReference>
<keyword evidence="1" id="KW-0489">Methyltransferase</keyword>
<dbReference type="EMBL" id="BARU01047158">
    <property type="protein sequence ID" value="GAH96912.1"/>
    <property type="molecule type" value="Genomic_DNA"/>
</dbReference>
<evidence type="ECO:0000256" key="1">
    <source>
        <dbReference type="ARBA" id="ARBA00022603"/>
    </source>
</evidence>
<evidence type="ECO:0000313" key="6">
    <source>
        <dbReference type="EMBL" id="GAH96912.1"/>
    </source>
</evidence>